<keyword evidence="3" id="KW-1185">Reference proteome</keyword>
<name>F0RQP0_DEIPM</name>
<feature type="region of interest" description="Disordered" evidence="1">
    <location>
        <begin position="113"/>
        <end position="159"/>
    </location>
</feature>
<feature type="compositionally biased region" description="Polar residues" evidence="1">
    <location>
        <begin position="150"/>
        <end position="159"/>
    </location>
</feature>
<feature type="compositionally biased region" description="Basic and acidic residues" evidence="1">
    <location>
        <begin position="113"/>
        <end position="132"/>
    </location>
</feature>
<geneLocation type="plasmid" evidence="2 3">
    <name>pDEIPR02</name>
</geneLocation>
<evidence type="ECO:0000313" key="2">
    <source>
        <dbReference type="EMBL" id="ADY27599.1"/>
    </source>
</evidence>
<dbReference type="EMBL" id="CP002538">
    <property type="protein sequence ID" value="ADY27599.1"/>
    <property type="molecule type" value="Genomic_DNA"/>
</dbReference>
<organism evidence="2 3">
    <name type="scientific">Deinococcus proteolyticus (strain ATCC 35074 / DSM 20540 / JCM 6276 / NBRC 101906 / NCIMB 13154 / VKM Ac-1939 / CCM 2703 / MRP)</name>
    <dbReference type="NCBI Taxonomy" id="693977"/>
    <lineage>
        <taxon>Bacteria</taxon>
        <taxon>Thermotogati</taxon>
        <taxon>Deinococcota</taxon>
        <taxon>Deinococci</taxon>
        <taxon>Deinococcales</taxon>
        <taxon>Deinococcaceae</taxon>
        <taxon>Deinococcus</taxon>
    </lineage>
</organism>
<evidence type="ECO:0000256" key="1">
    <source>
        <dbReference type="SAM" id="MobiDB-lite"/>
    </source>
</evidence>
<dbReference type="HOGENOM" id="CLU_1657961_0_0_0"/>
<dbReference type="Proteomes" id="UP000007718">
    <property type="component" value="Plasmid pDEIPR02"/>
</dbReference>
<proteinExistence type="predicted"/>
<dbReference type="OrthoDB" id="66950at2"/>
<dbReference type="KEGG" id="dpt:Deipr_2482"/>
<accession>F0RQP0</accession>
<gene>
    <name evidence="2" type="ordered locus">Deipr_2482</name>
</gene>
<keyword evidence="2" id="KW-0614">Plasmid</keyword>
<reference evidence="2 3" key="2">
    <citation type="journal article" date="2012" name="Stand. Genomic Sci.">
        <title>Complete genome sequence of the orange-red pigmented, radioresistant Deinococcus proteolyticus type strain (MRP(T)).</title>
        <authorList>
            <person name="Copeland A."/>
            <person name="Zeytun A."/>
            <person name="Yassawong M."/>
            <person name="Nolan M."/>
            <person name="Lucas S."/>
            <person name="Hammon N."/>
            <person name="Deshpande S."/>
            <person name="Cheng J.F."/>
            <person name="Han C."/>
            <person name="Tapia R."/>
            <person name="Goodwin L.A."/>
            <person name="Pitluck S."/>
            <person name="Mavromatis K."/>
            <person name="Liolios K."/>
            <person name="Pagani I."/>
            <person name="Ivanova N."/>
            <person name="Mikhailova N."/>
            <person name="Pati A."/>
            <person name="Chen A."/>
            <person name="Palaniappan K."/>
            <person name="Land M."/>
            <person name="Hauser L."/>
            <person name="Jeffries C.D."/>
            <person name="Brambilla E.M."/>
            <person name="Rohde M."/>
            <person name="Sikorski J."/>
            <person name="Pukall R."/>
            <person name="Goker M."/>
            <person name="Detter J.C."/>
            <person name="Woyke T."/>
            <person name="Bristow J."/>
            <person name="Eisen J.A."/>
            <person name="Markowitz V."/>
            <person name="Hugenholtz P."/>
            <person name="Kyrpides N.C."/>
            <person name="Klenk H.P."/>
            <person name="Lapidus A."/>
        </authorList>
    </citation>
    <scope>NUCLEOTIDE SEQUENCE [LARGE SCALE GENOMIC DNA]</scope>
    <source>
        <strain evidence="3">ATCC 35074 / DSM 20540 / JCM 6276 / NBRC 101906 / NCIMB 13154 / VKM Ac-1939 / CCM 2703 / MRP</strain>
        <plasmid evidence="3">Plasmid pDEIPR02</plasmid>
    </source>
</reference>
<reference evidence="3" key="1">
    <citation type="submission" date="2011-02" db="EMBL/GenBank/DDBJ databases">
        <title>The complete sequence of plasmid2 of Deinococcus proteolyticus DSM 20540.</title>
        <authorList>
            <consortium name="US DOE Joint Genome Institute (JGI-PGF)"/>
            <person name="Lucas S."/>
            <person name="Copeland A."/>
            <person name="Lapidus A."/>
            <person name="Bruce D."/>
            <person name="Goodwin L."/>
            <person name="Pitluck S."/>
            <person name="Kyrpides N."/>
            <person name="Mavromatis K."/>
            <person name="Pagani I."/>
            <person name="Ivanova N."/>
            <person name="Ovchinnikova G."/>
            <person name="Zeytun A."/>
            <person name="Detter J.C."/>
            <person name="Han C."/>
            <person name="Land M."/>
            <person name="Hauser L."/>
            <person name="Markowitz V."/>
            <person name="Cheng J.-F."/>
            <person name="Hugenholtz P."/>
            <person name="Woyke T."/>
            <person name="Wu D."/>
            <person name="Pukall R."/>
            <person name="Steenblock K."/>
            <person name="Brambilla E."/>
            <person name="Klenk H.-P."/>
            <person name="Eisen J.A."/>
        </authorList>
    </citation>
    <scope>NUCLEOTIDE SEQUENCE [LARGE SCALE GENOMIC DNA]</scope>
    <source>
        <strain evidence="3">ATCC 35074 / DSM 20540 / JCM 6276 / NBRC 101906 / NCIMB 13154 / VKM Ac-1939 / CCM 2703 / MRP</strain>
        <plasmid evidence="3">Plasmid pDEIPR02</plasmid>
    </source>
</reference>
<evidence type="ECO:0000313" key="3">
    <source>
        <dbReference type="Proteomes" id="UP000007718"/>
    </source>
</evidence>
<sequence length="159" mass="17994">MALTLIDIKDVLKTFEHHAHAQMFLTELKNGIIARTVKAIPGKMQTLRIGTAPLEYQSMVIMDTPEFTAWLEQTRKTITETRYNDSKVATVRSYEQLDESMFELFAAQAAEDMRLTQEQEKTKQGQEKDKGKAAQAEANAETQMPKHTAESSQETDQAV</sequence>
<dbReference type="AlphaFoldDB" id="F0RQP0"/>
<dbReference type="RefSeq" id="WP_013615953.1">
    <property type="nucleotide sequence ID" value="NC_015162.1"/>
</dbReference>
<protein>
    <submittedName>
        <fullName evidence="2">Uncharacterized protein</fullName>
    </submittedName>
</protein>